<accession>A0A5N7C5H8</accession>
<keyword evidence="1" id="KW-0812">Transmembrane</keyword>
<keyword evidence="1" id="KW-0472">Membrane</keyword>
<feature type="transmembrane region" description="Helical" evidence="1">
    <location>
        <begin position="7"/>
        <end position="27"/>
    </location>
</feature>
<evidence type="ECO:0000313" key="2">
    <source>
        <dbReference type="EMBL" id="KAE8388957.1"/>
    </source>
</evidence>
<dbReference type="EMBL" id="ML735272">
    <property type="protein sequence ID" value="KAE8388957.1"/>
    <property type="molecule type" value="Genomic_DNA"/>
</dbReference>
<organism evidence="2">
    <name type="scientific">Petromyces alliaceus</name>
    <name type="common">Aspergillus alliaceus</name>
    <dbReference type="NCBI Taxonomy" id="209559"/>
    <lineage>
        <taxon>Eukaryota</taxon>
        <taxon>Fungi</taxon>
        <taxon>Dikarya</taxon>
        <taxon>Ascomycota</taxon>
        <taxon>Pezizomycotina</taxon>
        <taxon>Eurotiomycetes</taxon>
        <taxon>Eurotiomycetidae</taxon>
        <taxon>Eurotiales</taxon>
        <taxon>Aspergillaceae</taxon>
        <taxon>Aspergillus</taxon>
        <taxon>Aspergillus subgen. Circumdati</taxon>
    </lineage>
</organism>
<name>A0A5N7C5H8_PETAA</name>
<dbReference type="Proteomes" id="UP000326877">
    <property type="component" value="Unassembled WGS sequence"/>
</dbReference>
<gene>
    <name evidence="2" type="ORF">BDV23DRAFT_158098</name>
</gene>
<proteinExistence type="predicted"/>
<sequence>MEPSVPCLLFLGVLVSMFIIGFYWYVIDDIHGEYLSKQTMCLCNRNPSGIVHICQKEFPSVR</sequence>
<dbReference type="AlphaFoldDB" id="A0A5N7C5H8"/>
<reference evidence="2" key="1">
    <citation type="submission" date="2019-04" db="EMBL/GenBank/DDBJ databases">
        <title>Friends and foes A comparative genomics studyof 23 Aspergillus species from section Flavi.</title>
        <authorList>
            <consortium name="DOE Joint Genome Institute"/>
            <person name="Kjaerbolling I."/>
            <person name="Vesth T."/>
            <person name="Frisvad J.C."/>
            <person name="Nybo J.L."/>
            <person name="Theobald S."/>
            <person name="Kildgaard S."/>
            <person name="Isbrandt T."/>
            <person name="Kuo A."/>
            <person name="Sato A."/>
            <person name="Lyhne E.K."/>
            <person name="Kogle M.E."/>
            <person name="Wiebenga A."/>
            <person name="Kun R.S."/>
            <person name="Lubbers R.J."/>
            <person name="Makela M.R."/>
            <person name="Barry K."/>
            <person name="Chovatia M."/>
            <person name="Clum A."/>
            <person name="Daum C."/>
            <person name="Haridas S."/>
            <person name="He G."/>
            <person name="LaButti K."/>
            <person name="Lipzen A."/>
            <person name="Mondo S."/>
            <person name="Riley R."/>
            <person name="Salamov A."/>
            <person name="Simmons B.A."/>
            <person name="Magnuson J.K."/>
            <person name="Henrissat B."/>
            <person name="Mortensen U.H."/>
            <person name="Larsen T.O."/>
            <person name="Devries R.P."/>
            <person name="Grigoriev I.V."/>
            <person name="Machida M."/>
            <person name="Baker S.E."/>
            <person name="Andersen M.R."/>
        </authorList>
    </citation>
    <scope>NUCLEOTIDE SEQUENCE [LARGE SCALE GENOMIC DNA]</scope>
    <source>
        <strain evidence="2">IBT 14317</strain>
    </source>
</reference>
<keyword evidence="1" id="KW-1133">Transmembrane helix</keyword>
<evidence type="ECO:0000256" key="1">
    <source>
        <dbReference type="SAM" id="Phobius"/>
    </source>
</evidence>
<protein>
    <submittedName>
        <fullName evidence="2">Uncharacterized protein</fullName>
    </submittedName>
</protein>